<dbReference type="Gene3D" id="1.20.1250.20">
    <property type="entry name" value="MFS general substrate transporter like domains"/>
    <property type="match status" value="2"/>
</dbReference>
<feature type="transmembrane region" description="Helical" evidence="4">
    <location>
        <begin position="145"/>
        <end position="171"/>
    </location>
</feature>
<evidence type="ECO:0000256" key="4">
    <source>
        <dbReference type="SAM" id="Phobius"/>
    </source>
</evidence>
<dbReference type="CDD" id="cd17355">
    <property type="entry name" value="MFS_YcxA_like"/>
    <property type="match status" value="1"/>
</dbReference>
<gene>
    <name evidence="6" type="ORF">QTH91_05425</name>
</gene>
<evidence type="ECO:0000256" key="3">
    <source>
        <dbReference type="ARBA" id="ARBA00023136"/>
    </source>
</evidence>
<dbReference type="InterPro" id="IPR011701">
    <property type="entry name" value="MFS"/>
</dbReference>
<evidence type="ECO:0000313" key="7">
    <source>
        <dbReference type="Proteomes" id="UP001174908"/>
    </source>
</evidence>
<name>A0ABT7N7J6_9BURK</name>
<feature type="transmembrane region" description="Helical" evidence="4">
    <location>
        <begin position="15"/>
        <end position="34"/>
    </location>
</feature>
<dbReference type="Proteomes" id="UP001174908">
    <property type="component" value="Unassembled WGS sequence"/>
</dbReference>
<dbReference type="InterPro" id="IPR020846">
    <property type="entry name" value="MFS_dom"/>
</dbReference>
<accession>A0ABT7N7J6</accession>
<evidence type="ECO:0000259" key="5">
    <source>
        <dbReference type="PROSITE" id="PS50850"/>
    </source>
</evidence>
<evidence type="ECO:0000313" key="6">
    <source>
        <dbReference type="EMBL" id="MDM0043913.1"/>
    </source>
</evidence>
<keyword evidence="1 4" id="KW-0812">Transmembrane</keyword>
<protein>
    <submittedName>
        <fullName evidence="6">MFS transporter</fullName>
    </submittedName>
</protein>
<dbReference type="PROSITE" id="PS50850">
    <property type="entry name" value="MFS"/>
    <property type="match status" value="1"/>
</dbReference>
<feature type="transmembrane region" description="Helical" evidence="4">
    <location>
        <begin position="264"/>
        <end position="288"/>
    </location>
</feature>
<feature type="transmembrane region" description="Helical" evidence="4">
    <location>
        <begin position="109"/>
        <end position="133"/>
    </location>
</feature>
<evidence type="ECO:0000256" key="1">
    <source>
        <dbReference type="ARBA" id="ARBA00022692"/>
    </source>
</evidence>
<sequence length="417" mass="42996">MTDVQRSAGAPLKRYAVWLVLLAAGGVFALTMGVRQTMGLFLSSLNTATGLGVGSISLAFAFGQLWWGLTQPFAGAVADRIGTGRVIFIGVLLVALGTILTPFMTSTAGLIFCIGVLAAGGAGMAGPSVLMAAAMRMVPAERRGFSTGLVNAGGSFGQFAMAPIAITLIAATGWANAMQWMGLLVLLALPAAWVLKGNSLQGASAAATASAAKPLGAREAVRQAVRLPSYRMLATGFFVCGFHVAFLATHMPGVVEACGLSPQVGAWALGVIGLFNIVGSLAMGWAVGRWRMKSLLALVYSVRAVAVLVFLLAPKTPTTVLVFAAVMGVSFLSTVPPTAGLVAKFFGPSNMAMLFGIVMLAHQVGGFLGAWLGGRVFEATGSYDWVWYIDIVLAIGAALVNLSIREAPLARRAVAAA</sequence>
<feature type="transmembrane region" description="Helical" evidence="4">
    <location>
        <begin position="354"/>
        <end position="373"/>
    </location>
</feature>
<dbReference type="SUPFAM" id="SSF103473">
    <property type="entry name" value="MFS general substrate transporter"/>
    <property type="match status" value="1"/>
</dbReference>
<comment type="caution">
    <text evidence="6">The sequence shown here is derived from an EMBL/GenBank/DDBJ whole genome shotgun (WGS) entry which is preliminary data.</text>
</comment>
<feature type="transmembrane region" description="Helical" evidence="4">
    <location>
        <begin position="40"/>
        <end position="62"/>
    </location>
</feature>
<feature type="domain" description="Major facilitator superfamily (MFS) profile" evidence="5">
    <location>
        <begin position="17"/>
        <end position="408"/>
    </location>
</feature>
<reference evidence="6" key="1">
    <citation type="submission" date="2023-06" db="EMBL/GenBank/DDBJ databases">
        <authorList>
            <person name="Jiang Y."/>
            <person name="Liu Q."/>
        </authorList>
    </citation>
    <scope>NUCLEOTIDE SEQUENCE</scope>
    <source>
        <strain evidence="6">CGMCC 1.12089</strain>
    </source>
</reference>
<feature type="transmembrane region" description="Helical" evidence="4">
    <location>
        <begin position="232"/>
        <end position="252"/>
    </location>
</feature>
<dbReference type="InterPro" id="IPR036259">
    <property type="entry name" value="MFS_trans_sf"/>
</dbReference>
<feature type="transmembrane region" description="Helical" evidence="4">
    <location>
        <begin position="320"/>
        <end position="342"/>
    </location>
</feature>
<evidence type="ECO:0000256" key="2">
    <source>
        <dbReference type="ARBA" id="ARBA00022989"/>
    </source>
</evidence>
<dbReference type="Pfam" id="PF07690">
    <property type="entry name" value="MFS_1"/>
    <property type="match status" value="1"/>
</dbReference>
<proteinExistence type="predicted"/>
<feature type="transmembrane region" description="Helical" evidence="4">
    <location>
        <begin position="83"/>
        <end position="103"/>
    </location>
</feature>
<dbReference type="InterPro" id="IPR050327">
    <property type="entry name" value="Proton-linked_MCT"/>
</dbReference>
<keyword evidence="2 4" id="KW-1133">Transmembrane helix</keyword>
<feature type="transmembrane region" description="Helical" evidence="4">
    <location>
        <begin position="177"/>
        <end position="195"/>
    </location>
</feature>
<dbReference type="PANTHER" id="PTHR11360:SF284">
    <property type="entry name" value="EG:103B4.3 PROTEIN-RELATED"/>
    <property type="match status" value="1"/>
</dbReference>
<dbReference type="PANTHER" id="PTHR11360">
    <property type="entry name" value="MONOCARBOXYLATE TRANSPORTER"/>
    <property type="match status" value="1"/>
</dbReference>
<organism evidence="6 7">
    <name type="scientific">Variovorax dokdonensis</name>
    <dbReference type="NCBI Taxonomy" id="344883"/>
    <lineage>
        <taxon>Bacteria</taxon>
        <taxon>Pseudomonadati</taxon>
        <taxon>Pseudomonadota</taxon>
        <taxon>Betaproteobacteria</taxon>
        <taxon>Burkholderiales</taxon>
        <taxon>Comamonadaceae</taxon>
        <taxon>Variovorax</taxon>
    </lineage>
</organism>
<feature type="transmembrane region" description="Helical" evidence="4">
    <location>
        <begin position="295"/>
        <end position="314"/>
    </location>
</feature>
<dbReference type="EMBL" id="JASZYV010000001">
    <property type="protein sequence ID" value="MDM0043913.1"/>
    <property type="molecule type" value="Genomic_DNA"/>
</dbReference>
<keyword evidence="7" id="KW-1185">Reference proteome</keyword>
<dbReference type="RefSeq" id="WP_286658985.1">
    <property type="nucleotide sequence ID" value="NZ_JASZYV010000001.1"/>
</dbReference>
<feature type="transmembrane region" description="Helical" evidence="4">
    <location>
        <begin position="385"/>
        <end position="404"/>
    </location>
</feature>
<keyword evidence="3 4" id="KW-0472">Membrane</keyword>